<evidence type="ECO:0000313" key="2">
    <source>
        <dbReference type="Proteomes" id="UP000175893"/>
    </source>
</evidence>
<accession>A0ABN4SZ11</accession>
<evidence type="ECO:0000313" key="1">
    <source>
        <dbReference type="EMBL" id="AOV96161.1"/>
    </source>
</evidence>
<sequence>MWVGFFYSFIVFGNYNSRGCCYEGEVKNKVRNKILFSSRKMLCNLLGKILLLPEEESILLLLAEKPVNFAE</sequence>
<organism evidence="1 2">
    <name type="scientific">Edwardsiella hoshinae</name>
    <dbReference type="NCBI Taxonomy" id="93378"/>
    <lineage>
        <taxon>Bacteria</taxon>
        <taxon>Pseudomonadati</taxon>
        <taxon>Pseudomonadota</taxon>
        <taxon>Gammaproteobacteria</taxon>
        <taxon>Enterobacterales</taxon>
        <taxon>Hafniaceae</taxon>
        <taxon>Edwardsiella</taxon>
    </lineage>
</organism>
<keyword evidence="2" id="KW-1185">Reference proteome</keyword>
<reference evidence="1 2" key="1">
    <citation type="submission" date="2016-06" db="EMBL/GenBank/DDBJ databases">
        <title>Complete genome sequence of Edwardsiella hoshinae ATCC 35051.</title>
        <authorList>
            <person name="Reichley S.R."/>
            <person name="Waldbieser G.C."/>
            <person name="Lawrence M.L."/>
            <person name="Griffin M.J."/>
        </authorList>
    </citation>
    <scope>NUCLEOTIDE SEQUENCE [LARGE SCALE GENOMIC DNA]</scope>
    <source>
        <strain evidence="1 2">ATCC 35051</strain>
    </source>
</reference>
<dbReference type="Proteomes" id="UP000175893">
    <property type="component" value="Chromosome"/>
</dbReference>
<dbReference type="EMBL" id="CP016043">
    <property type="protein sequence ID" value="AOV96161.1"/>
    <property type="molecule type" value="Genomic_DNA"/>
</dbReference>
<gene>
    <name evidence="1" type="ORF">A9798_03825</name>
</gene>
<proteinExistence type="predicted"/>
<protein>
    <submittedName>
        <fullName evidence="1">Uncharacterized protein</fullName>
    </submittedName>
</protein>
<name>A0ABN4SZ11_9GAMM</name>